<protein>
    <submittedName>
        <fullName evidence="2">Uncharacterized protein</fullName>
    </submittedName>
</protein>
<organism evidence="2 3">
    <name type="scientific">Blomia tropicalis</name>
    <name type="common">Mite</name>
    <dbReference type="NCBI Taxonomy" id="40697"/>
    <lineage>
        <taxon>Eukaryota</taxon>
        <taxon>Metazoa</taxon>
        <taxon>Ecdysozoa</taxon>
        <taxon>Arthropoda</taxon>
        <taxon>Chelicerata</taxon>
        <taxon>Arachnida</taxon>
        <taxon>Acari</taxon>
        <taxon>Acariformes</taxon>
        <taxon>Sarcoptiformes</taxon>
        <taxon>Astigmata</taxon>
        <taxon>Glycyphagoidea</taxon>
        <taxon>Echimyopodidae</taxon>
        <taxon>Blomia</taxon>
    </lineage>
</organism>
<gene>
    <name evidence="2" type="ORF">RDWZM_000971</name>
</gene>
<dbReference type="AlphaFoldDB" id="A0A9Q0RQ65"/>
<evidence type="ECO:0000313" key="2">
    <source>
        <dbReference type="EMBL" id="KAJ6222426.1"/>
    </source>
</evidence>
<feature type="compositionally biased region" description="Basic residues" evidence="1">
    <location>
        <begin position="93"/>
        <end position="103"/>
    </location>
</feature>
<comment type="caution">
    <text evidence="2">The sequence shown here is derived from an EMBL/GenBank/DDBJ whole genome shotgun (WGS) entry which is preliminary data.</text>
</comment>
<feature type="region of interest" description="Disordered" evidence="1">
    <location>
        <begin position="84"/>
        <end position="119"/>
    </location>
</feature>
<feature type="compositionally biased region" description="Polar residues" evidence="1">
    <location>
        <begin position="107"/>
        <end position="119"/>
    </location>
</feature>
<accession>A0A9Q0RQ65</accession>
<keyword evidence="3" id="KW-1185">Reference proteome</keyword>
<name>A0A9Q0RQ65_BLOTA</name>
<proteinExistence type="predicted"/>
<evidence type="ECO:0000256" key="1">
    <source>
        <dbReference type="SAM" id="MobiDB-lite"/>
    </source>
</evidence>
<dbReference type="Proteomes" id="UP001142055">
    <property type="component" value="Chromosome 1"/>
</dbReference>
<evidence type="ECO:0000313" key="3">
    <source>
        <dbReference type="Proteomes" id="UP001142055"/>
    </source>
</evidence>
<dbReference type="EMBL" id="JAPWDV010000001">
    <property type="protein sequence ID" value="KAJ6222426.1"/>
    <property type="molecule type" value="Genomic_DNA"/>
</dbReference>
<sequence>MQDRNNHDSLFGLQNPFNSVRKLIQDPQMEQLQIAGTTTTATTIDAIQYIDETMESMIEDEPNKPSSIVDAPDGENLIVKTECESDDSELLRPGRKTKRKATKHITTDISTSSTNRPTTRASARLLGASKCNNTVITNVPPSYED</sequence>
<reference evidence="2" key="1">
    <citation type="submission" date="2022-12" db="EMBL/GenBank/DDBJ databases">
        <title>Genome assemblies of Blomia tropicalis.</title>
        <authorList>
            <person name="Cui Y."/>
        </authorList>
    </citation>
    <scope>NUCLEOTIDE SEQUENCE</scope>
    <source>
        <tissue evidence="2">Adult mites</tissue>
    </source>
</reference>